<sequence>MSSMNVKNLIDPQLSLSEKDKRNAESLPPRLDPPHSVGLAPAPQLLILRNPDRVDYKEHDNLLPQIGTSNPVVPTATVASLLGPDAAIFPMTESTFREAIKLRTEQEKTRQEQIRLEVASRNLAIMEHATRNEVPPHLIPYLVVGDPSDPRQIMSPQKSSAVPMVPVRAVSVSGSTPLVAPESVTLPSAAAMPPVFAPYYPQASPYAGSGQSPAGRAYENPDNASLVAPMNFRFGMGAKFAPESPQRTQSPAKIGAAAVANLTNPVTPYRQTYRTLPSHQRHFSMPADPGLLTLRPGDRTKPKVPQPSRLRSPQGSTSAIQVKPSPAQPLNKQTKNSQIPSQESMTSFQHIIQFHHWKPQNPGDPPMPDKPPGPAPDVPLGQYTTEPLGHSRSSSRAAMTHKRHKSSDMSVDLLSQANPYFSAPIYGVAPGGPSYRLNEAPEEDVSMEISDVSNSDMKLLEERWPKKKPGRPRRNRE</sequence>
<dbReference type="RefSeq" id="XP_062875681.1">
    <property type="nucleotide sequence ID" value="XM_063019611.1"/>
</dbReference>
<evidence type="ECO:0000313" key="2">
    <source>
        <dbReference type="EMBL" id="WPK23294.1"/>
    </source>
</evidence>
<feature type="compositionally biased region" description="Polar residues" evidence="1">
    <location>
        <begin position="309"/>
        <end position="320"/>
    </location>
</feature>
<dbReference type="KEGG" id="asau:88171598"/>
<reference evidence="2 3" key="1">
    <citation type="submission" date="2023-10" db="EMBL/GenBank/DDBJ databases">
        <title>Draft Genome Sequence of Candida saopaulonensis from a very Premature Infant with Sepsis.</title>
        <authorList>
            <person name="Ning Y."/>
            <person name="Dai R."/>
            <person name="Xiao M."/>
            <person name="Xu Y."/>
            <person name="Yan Q."/>
            <person name="Zhang L."/>
        </authorList>
    </citation>
    <scope>NUCLEOTIDE SEQUENCE [LARGE SCALE GENOMIC DNA]</scope>
    <source>
        <strain evidence="2 3">19XY460</strain>
    </source>
</reference>
<feature type="region of interest" description="Disordered" evidence="1">
    <location>
        <begin position="447"/>
        <end position="477"/>
    </location>
</feature>
<feature type="region of interest" description="Disordered" evidence="1">
    <location>
        <begin position="1"/>
        <end position="39"/>
    </location>
</feature>
<dbReference type="AlphaFoldDB" id="A0AAX4H4Q1"/>
<dbReference type="InterPro" id="IPR021216">
    <property type="entry name" value="DUF2722"/>
</dbReference>
<feature type="compositionally biased region" description="Basic residues" evidence="1">
    <location>
        <begin position="465"/>
        <end position="477"/>
    </location>
</feature>
<feature type="compositionally biased region" description="Polar residues" evidence="1">
    <location>
        <begin position="328"/>
        <end position="343"/>
    </location>
</feature>
<organism evidence="2 3">
    <name type="scientific">Australozyma saopauloensis</name>
    <dbReference type="NCBI Taxonomy" id="291208"/>
    <lineage>
        <taxon>Eukaryota</taxon>
        <taxon>Fungi</taxon>
        <taxon>Dikarya</taxon>
        <taxon>Ascomycota</taxon>
        <taxon>Saccharomycotina</taxon>
        <taxon>Pichiomycetes</taxon>
        <taxon>Metschnikowiaceae</taxon>
        <taxon>Australozyma</taxon>
    </lineage>
</organism>
<feature type="region of interest" description="Disordered" evidence="1">
    <location>
        <begin position="276"/>
        <end position="343"/>
    </location>
</feature>
<name>A0AAX4H4Q1_9ASCO</name>
<evidence type="ECO:0000256" key="1">
    <source>
        <dbReference type="SAM" id="MobiDB-lite"/>
    </source>
</evidence>
<dbReference type="GeneID" id="88171598"/>
<feature type="region of interest" description="Disordered" evidence="1">
    <location>
        <begin position="356"/>
        <end position="408"/>
    </location>
</feature>
<dbReference type="Pfam" id="PF10846">
    <property type="entry name" value="DUF2722"/>
    <property type="match status" value="1"/>
</dbReference>
<dbReference type="Proteomes" id="UP001338582">
    <property type="component" value="Chromosome 1"/>
</dbReference>
<evidence type="ECO:0000313" key="3">
    <source>
        <dbReference type="Proteomes" id="UP001338582"/>
    </source>
</evidence>
<dbReference type="EMBL" id="CP138894">
    <property type="protein sequence ID" value="WPK23294.1"/>
    <property type="molecule type" value="Genomic_DNA"/>
</dbReference>
<evidence type="ECO:0008006" key="4">
    <source>
        <dbReference type="Google" id="ProtNLM"/>
    </source>
</evidence>
<accession>A0AAX4H4Q1</accession>
<feature type="compositionally biased region" description="Pro residues" evidence="1">
    <location>
        <begin position="362"/>
        <end position="377"/>
    </location>
</feature>
<keyword evidence="3" id="KW-1185">Reference proteome</keyword>
<protein>
    <recommendedName>
        <fullName evidence="4">Protein BOP3</fullName>
    </recommendedName>
</protein>
<proteinExistence type="predicted"/>
<gene>
    <name evidence="2" type="ORF">PUMCH_000529</name>
</gene>